<evidence type="ECO:0000256" key="1">
    <source>
        <dbReference type="SAM" id="Phobius"/>
    </source>
</evidence>
<accession>A0ABZ2RS76</accession>
<keyword evidence="3" id="KW-1185">Reference proteome</keyword>
<name>A0ABZ2RS76_9BACT</name>
<keyword evidence="1" id="KW-0472">Membrane</keyword>
<proteinExistence type="predicted"/>
<feature type="transmembrane region" description="Helical" evidence="1">
    <location>
        <begin position="88"/>
        <end position="108"/>
    </location>
</feature>
<keyword evidence="1" id="KW-1133">Transmembrane helix</keyword>
<keyword evidence="1" id="KW-0812">Transmembrane</keyword>
<feature type="transmembrane region" description="Helical" evidence="1">
    <location>
        <begin position="12"/>
        <end position="33"/>
    </location>
</feature>
<dbReference type="Proteomes" id="UP001477443">
    <property type="component" value="Chromosome"/>
</dbReference>
<evidence type="ECO:0000313" key="2">
    <source>
        <dbReference type="EMBL" id="WXL29067.1"/>
    </source>
</evidence>
<evidence type="ECO:0000313" key="3">
    <source>
        <dbReference type="Proteomes" id="UP001477443"/>
    </source>
</evidence>
<organism evidence="2 3">
    <name type="scientific">Mycoplasmopsis felifaucium</name>
    <dbReference type="NCBI Taxonomy" id="35768"/>
    <lineage>
        <taxon>Bacteria</taxon>
        <taxon>Bacillati</taxon>
        <taxon>Mycoplasmatota</taxon>
        <taxon>Mycoplasmoidales</taxon>
        <taxon>Metamycoplasmataceae</taxon>
        <taxon>Mycoplasmopsis</taxon>
    </lineage>
</organism>
<feature type="transmembrane region" description="Helical" evidence="1">
    <location>
        <begin position="53"/>
        <end position="76"/>
    </location>
</feature>
<protein>
    <submittedName>
        <fullName evidence="2">Uncharacterized protein</fullName>
    </submittedName>
</protein>
<dbReference type="RefSeq" id="WP_027335061.1">
    <property type="nucleotide sequence ID" value="NZ_CP148067.1"/>
</dbReference>
<sequence>MKNVQNLARANIILLIIQLILLALFALLNITTVKAQFFIAFEASLYSSFEGIWLIRIFSWMIIVISLPILIIQVIITIRVENNTNIYWTSLIGIFLTLAGLIANILIITKTNPVSETINTNN</sequence>
<gene>
    <name evidence="2" type="ORF">WG617_00190</name>
</gene>
<dbReference type="EMBL" id="CP148067">
    <property type="protein sequence ID" value="WXL29067.1"/>
    <property type="molecule type" value="Genomic_DNA"/>
</dbReference>
<reference evidence="2" key="1">
    <citation type="submission" date="2024-03" db="EMBL/GenBank/DDBJ databases">
        <title>Complete genome sequence of Mycoplasma felifaucium Z921 isolated from the trachea of a cheetah.</title>
        <authorList>
            <person name="Spergser J."/>
        </authorList>
    </citation>
    <scope>NUCLEOTIDE SEQUENCE [LARGE SCALE GENOMIC DNA]</scope>
    <source>
        <strain evidence="2">Z921</strain>
    </source>
</reference>